<dbReference type="Gene3D" id="3.40.50.850">
    <property type="entry name" value="Isochorismatase-like"/>
    <property type="match status" value="1"/>
</dbReference>
<sequence length="190" mass="20365">MTELDPKTTALVLIDLQKGIAGPHTQPRDGDSVVAAAKALADRFRKAGAPVVLVHVGWSADGGDLPSTRADEPLGFEPGRMPAGWSDLVDGLEQPGDIRILKRQWGAFTGTGLDLQLRRRGIETLVIAGIATNFGVESTARHGWELGYDIVVAEDACASRSEELHHFAIANILPKLARIRTSDDLRLGDA</sequence>
<feature type="domain" description="Isochorismatase-like" evidence="2">
    <location>
        <begin position="9"/>
        <end position="183"/>
    </location>
</feature>
<reference evidence="3 4" key="1">
    <citation type="submission" date="2023-09" db="EMBL/GenBank/DDBJ databases">
        <authorList>
            <person name="Rey-Velasco X."/>
        </authorList>
    </citation>
    <scope>NUCLEOTIDE SEQUENCE [LARGE SCALE GENOMIC DNA]</scope>
    <source>
        <strain evidence="3 4">W311</strain>
    </source>
</reference>
<dbReference type="NCBIfam" id="NF008517">
    <property type="entry name" value="PRK11440.1"/>
    <property type="match status" value="1"/>
</dbReference>
<dbReference type="EMBL" id="CP135076">
    <property type="protein sequence ID" value="WNO53123.1"/>
    <property type="molecule type" value="Genomic_DNA"/>
</dbReference>
<evidence type="ECO:0000313" key="4">
    <source>
        <dbReference type="Proteomes" id="UP001302249"/>
    </source>
</evidence>
<dbReference type="PANTHER" id="PTHR43540:SF7">
    <property type="entry name" value="ISOCHORISMATASE FAMILY PROTEIN YECD"/>
    <property type="match status" value="1"/>
</dbReference>
<dbReference type="CDD" id="cd00431">
    <property type="entry name" value="cysteine_hydrolases"/>
    <property type="match status" value="1"/>
</dbReference>
<dbReference type="Proteomes" id="UP001302249">
    <property type="component" value="Chromosome"/>
</dbReference>
<evidence type="ECO:0000259" key="2">
    <source>
        <dbReference type="Pfam" id="PF00857"/>
    </source>
</evidence>
<keyword evidence="4" id="KW-1185">Reference proteome</keyword>
<dbReference type="RefSeq" id="WP_313914275.1">
    <property type="nucleotide sequence ID" value="NZ_CP135076.1"/>
</dbReference>
<dbReference type="InterPro" id="IPR000868">
    <property type="entry name" value="Isochorismatase-like_dom"/>
</dbReference>
<proteinExistence type="predicted"/>
<accession>A0ABZ0B8D9</accession>
<evidence type="ECO:0000313" key="3">
    <source>
        <dbReference type="EMBL" id="WNO53123.1"/>
    </source>
</evidence>
<dbReference type="PANTHER" id="PTHR43540">
    <property type="entry name" value="PEROXYUREIDOACRYLATE/UREIDOACRYLATE AMIDOHYDROLASE-RELATED"/>
    <property type="match status" value="1"/>
</dbReference>
<name>A0ABZ0B8D9_9SPHN</name>
<protein>
    <submittedName>
        <fullName evidence="3">Hydrolase</fullName>
    </submittedName>
</protein>
<dbReference type="InterPro" id="IPR036380">
    <property type="entry name" value="Isochorismatase-like_sf"/>
</dbReference>
<dbReference type="InterPro" id="IPR050272">
    <property type="entry name" value="Isochorismatase-like_hydrls"/>
</dbReference>
<dbReference type="SUPFAM" id="SSF52499">
    <property type="entry name" value="Isochorismatase-like hydrolases"/>
    <property type="match status" value="1"/>
</dbReference>
<dbReference type="GO" id="GO:0016787">
    <property type="term" value="F:hydrolase activity"/>
    <property type="evidence" value="ECO:0007669"/>
    <property type="project" value="UniProtKB-KW"/>
</dbReference>
<keyword evidence="1 3" id="KW-0378">Hydrolase</keyword>
<dbReference type="Pfam" id="PF00857">
    <property type="entry name" value="Isochorismatase"/>
    <property type="match status" value="1"/>
</dbReference>
<organism evidence="3 4">
    <name type="scientific">Stakelama saccharophila</name>
    <dbReference type="NCBI Taxonomy" id="3075605"/>
    <lineage>
        <taxon>Bacteria</taxon>
        <taxon>Pseudomonadati</taxon>
        <taxon>Pseudomonadota</taxon>
        <taxon>Alphaproteobacteria</taxon>
        <taxon>Sphingomonadales</taxon>
        <taxon>Sphingomonadaceae</taxon>
        <taxon>Stakelama</taxon>
    </lineage>
</organism>
<gene>
    <name evidence="3" type="ORF">RPR59_11780</name>
</gene>
<evidence type="ECO:0000256" key="1">
    <source>
        <dbReference type="ARBA" id="ARBA00022801"/>
    </source>
</evidence>